<gene>
    <name evidence="1" type="ORF">VKT23_015955</name>
</gene>
<dbReference type="Proteomes" id="UP001498398">
    <property type="component" value="Unassembled WGS sequence"/>
</dbReference>
<keyword evidence="2" id="KW-1185">Reference proteome</keyword>
<evidence type="ECO:0000313" key="1">
    <source>
        <dbReference type="EMBL" id="KAK7442709.1"/>
    </source>
</evidence>
<evidence type="ECO:0008006" key="3">
    <source>
        <dbReference type="Google" id="ProtNLM"/>
    </source>
</evidence>
<sequence length="431" mass="49387">MRDPPSASPVLPQEICDEIIDFAKDCSETMKLCTRVCRNWLPRARANLFYDFTFPPENQQEQLNDCNPDTIVEEIMLSIDNMNASPLTPSLFSLVRRLTINVEWMAWLLQVVPALSFQVSFKNLAHIRLCRPDNFSRLNPVSMEAKSLSGFLEQQQLSRLESFILDSDLFFPLMTDFFEMYHRVVASRANRLHTLAIHGVYNTVKFDDVDSDMARHIVKLPKMVHPPRLRILKLDAFQLRWAEHILSPLHLFDTSSLHTLIIVGCSPSDLKDSESLRCIFGQCGSLITSLLLEITYITQIIPVLPQHQAFGHLTNLDHFALKLSSNDYFPNLLRNLLMAVLPCFQNLQRLTIIIVFIDERLHWVTQYFNEDLDDFFVSLTRTSNPRLAAINVCMPAGTKRLETSISSNLLKTKESGLLKICVGCEVDPFMI</sequence>
<evidence type="ECO:0000313" key="2">
    <source>
        <dbReference type="Proteomes" id="UP001498398"/>
    </source>
</evidence>
<protein>
    <recommendedName>
        <fullName evidence="3">F-box domain-containing protein</fullName>
    </recommendedName>
</protein>
<organism evidence="1 2">
    <name type="scientific">Marasmiellus scandens</name>
    <dbReference type="NCBI Taxonomy" id="2682957"/>
    <lineage>
        <taxon>Eukaryota</taxon>
        <taxon>Fungi</taxon>
        <taxon>Dikarya</taxon>
        <taxon>Basidiomycota</taxon>
        <taxon>Agaricomycotina</taxon>
        <taxon>Agaricomycetes</taxon>
        <taxon>Agaricomycetidae</taxon>
        <taxon>Agaricales</taxon>
        <taxon>Marasmiineae</taxon>
        <taxon>Omphalotaceae</taxon>
        <taxon>Marasmiellus</taxon>
    </lineage>
</organism>
<comment type="caution">
    <text evidence="1">The sequence shown here is derived from an EMBL/GenBank/DDBJ whole genome shotgun (WGS) entry which is preliminary data.</text>
</comment>
<reference evidence="1 2" key="1">
    <citation type="submission" date="2024-01" db="EMBL/GenBank/DDBJ databases">
        <title>A draft genome for the cacao thread blight pathogen Marasmiellus scandens.</title>
        <authorList>
            <person name="Baruah I.K."/>
            <person name="Leung J."/>
            <person name="Bukari Y."/>
            <person name="Amoako-Attah I."/>
            <person name="Meinhardt L.W."/>
            <person name="Bailey B.A."/>
            <person name="Cohen S.P."/>
        </authorList>
    </citation>
    <scope>NUCLEOTIDE SEQUENCE [LARGE SCALE GENOMIC DNA]</scope>
    <source>
        <strain evidence="1 2">GH-19</strain>
    </source>
</reference>
<accession>A0ABR1IW78</accession>
<dbReference type="EMBL" id="JBANRG010000057">
    <property type="protein sequence ID" value="KAK7442709.1"/>
    <property type="molecule type" value="Genomic_DNA"/>
</dbReference>
<proteinExistence type="predicted"/>
<name>A0ABR1IW78_9AGAR</name>